<dbReference type="RefSeq" id="WP_175345979.1">
    <property type="nucleotide sequence ID" value="NZ_JABMCI010000041.1"/>
</dbReference>
<accession>A0A7Y6DW12</accession>
<dbReference type="AlphaFoldDB" id="A0A7Y6DW12"/>
<evidence type="ECO:0000313" key="2">
    <source>
        <dbReference type="EMBL" id="NUU16088.1"/>
    </source>
</evidence>
<evidence type="ECO:0000259" key="1">
    <source>
        <dbReference type="PROSITE" id="PS51459"/>
    </source>
</evidence>
<evidence type="ECO:0000313" key="3">
    <source>
        <dbReference type="Proteomes" id="UP000565724"/>
    </source>
</evidence>
<feature type="domain" description="Fido" evidence="1">
    <location>
        <begin position="106"/>
        <end position="248"/>
    </location>
</feature>
<comment type="caution">
    <text evidence="2">The sequence shown here is derived from an EMBL/GenBank/DDBJ whole genome shotgun (WGS) entry which is preliminary data.</text>
</comment>
<protein>
    <submittedName>
        <fullName evidence="2">Fic family protein</fullName>
    </submittedName>
</protein>
<organism evidence="2 3">
    <name type="scientific">Cellulomonas humilata</name>
    <dbReference type="NCBI Taxonomy" id="144055"/>
    <lineage>
        <taxon>Bacteria</taxon>
        <taxon>Bacillati</taxon>
        <taxon>Actinomycetota</taxon>
        <taxon>Actinomycetes</taxon>
        <taxon>Micrococcales</taxon>
        <taxon>Cellulomonadaceae</taxon>
        <taxon>Cellulomonas</taxon>
    </lineage>
</organism>
<dbReference type="EMBL" id="JABMCI010000041">
    <property type="protein sequence ID" value="NUU16088.1"/>
    <property type="molecule type" value="Genomic_DNA"/>
</dbReference>
<dbReference type="InterPro" id="IPR036597">
    <property type="entry name" value="Fido-like_dom_sf"/>
</dbReference>
<dbReference type="Gene3D" id="1.10.3290.10">
    <property type="entry name" value="Fido-like domain"/>
    <property type="match status" value="1"/>
</dbReference>
<gene>
    <name evidence="2" type="ORF">HP550_02325</name>
</gene>
<keyword evidence="3" id="KW-1185">Reference proteome</keyword>
<dbReference type="InterPro" id="IPR003812">
    <property type="entry name" value="Fido"/>
</dbReference>
<dbReference type="Proteomes" id="UP000565724">
    <property type="component" value="Unassembled WGS sequence"/>
</dbReference>
<dbReference type="PROSITE" id="PS51459">
    <property type="entry name" value="FIDO"/>
    <property type="match status" value="1"/>
</dbReference>
<sequence>MTDPLAPLLDLPGVTEAVERARIACEELRWHEAYRRRWREVRAEAGLRATRASCEIEGVRVPLSLVREVATGGGSDPVVVGALRATVLVERWMPALGTSGSAALPPLRQVLARVHTAATGGWLEEPDVGRLRVDEPAQDLTGLGSAPVGDELAARIDLLDRTVRTTTVPALVVGAVVHGELLALRPFLAANGLVTRAVARLLLTARGLDPTGSVVAESAWAAALNPYLGGAAGFATGTPDGVAAWVRGYGEAVVRGVTEARGVADAVLAGSLG</sequence>
<reference evidence="2 3" key="1">
    <citation type="submission" date="2020-05" db="EMBL/GenBank/DDBJ databases">
        <title>Genome Sequencing of Type Strains.</title>
        <authorList>
            <person name="Lemaire J.F."/>
            <person name="Inderbitzin P."/>
            <person name="Gregorio O.A."/>
            <person name="Collins S.B."/>
            <person name="Wespe N."/>
            <person name="Knight-Connoni V."/>
        </authorList>
    </citation>
    <scope>NUCLEOTIDE SEQUENCE [LARGE SCALE GENOMIC DNA]</scope>
    <source>
        <strain evidence="2 3">ATCC 25174</strain>
    </source>
</reference>
<proteinExistence type="predicted"/>
<name>A0A7Y6DW12_9CELL</name>